<organism evidence="4 5">
    <name type="scientific">Streptococcus hyointestinalis</name>
    <dbReference type="NCBI Taxonomy" id="1337"/>
    <lineage>
        <taxon>Bacteria</taxon>
        <taxon>Bacillati</taxon>
        <taxon>Bacillota</taxon>
        <taxon>Bacilli</taxon>
        <taxon>Lactobacillales</taxon>
        <taxon>Streptococcaceae</taxon>
        <taxon>Streptococcus</taxon>
    </lineage>
</organism>
<feature type="compositionally biased region" description="Low complexity" evidence="2">
    <location>
        <begin position="237"/>
        <end position="247"/>
    </location>
</feature>
<feature type="compositionally biased region" description="Basic and acidic residues" evidence="2">
    <location>
        <begin position="249"/>
        <end position="264"/>
    </location>
</feature>
<reference evidence="4 5" key="1">
    <citation type="submission" date="2018-06" db="EMBL/GenBank/DDBJ databases">
        <authorList>
            <consortium name="Pathogen Informatics"/>
            <person name="Doyle S."/>
        </authorList>
    </citation>
    <scope>NUCLEOTIDE SEQUENCE [LARGE SCALE GENOMIC DNA]</scope>
    <source>
        <strain evidence="4 5">NCTC12224</strain>
    </source>
</reference>
<proteinExistence type="inferred from homology"/>
<dbReference type="NCBIfam" id="TIGR01446">
    <property type="entry name" value="DnaD_dom"/>
    <property type="match status" value="1"/>
</dbReference>
<protein>
    <submittedName>
        <fullName evidence="4">Putative DNA replication protein</fullName>
    </submittedName>
</protein>
<dbReference type="InterPro" id="IPR006343">
    <property type="entry name" value="DnaB/C_C"/>
</dbReference>
<dbReference type="PANTHER" id="PTHR37293">
    <property type="entry name" value="PHAGE REPLICATION PROTEIN-RELATED"/>
    <property type="match status" value="1"/>
</dbReference>
<evidence type="ECO:0000256" key="1">
    <source>
        <dbReference type="ARBA" id="ARBA00093462"/>
    </source>
</evidence>
<evidence type="ECO:0000313" key="5">
    <source>
        <dbReference type="Proteomes" id="UP000254924"/>
    </source>
</evidence>
<comment type="similarity">
    <text evidence="1">Belongs to the DnaB/DnaD family.</text>
</comment>
<dbReference type="InterPro" id="IPR053162">
    <property type="entry name" value="DnaD"/>
</dbReference>
<dbReference type="SUPFAM" id="SSF158499">
    <property type="entry name" value="DnaD domain-like"/>
    <property type="match status" value="1"/>
</dbReference>
<evidence type="ECO:0000313" key="4">
    <source>
        <dbReference type="EMBL" id="SUN62406.1"/>
    </source>
</evidence>
<sequence length="264" mass="30374">MATRRMFSREVIMTDDFLELPPTSKVLYFFLNLEADDDGFVGNPKTIMRLTGTTKEDMKLLIDNDYIILFETGVIVITDWTEHNSIRKDRKKDTRFIKEKQQLTLDNAGKYQWLSVVQPNDNQVTTEKPPNGCIGKDRLGEDRLGEVRGVEDEAPAQNPVFEKLKEAFGEMSVGGRVVEEVEDLLETHGQALVLLALDETILNAGKSIRYTRAILENWQGRGLKTVEQVKQNKADYQQQKQPPQKAKPQTREEWEKNWSEENPF</sequence>
<evidence type="ECO:0000256" key="2">
    <source>
        <dbReference type="SAM" id="MobiDB-lite"/>
    </source>
</evidence>
<dbReference type="Proteomes" id="UP000254924">
    <property type="component" value="Unassembled WGS sequence"/>
</dbReference>
<dbReference type="InterPro" id="IPR034829">
    <property type="entry name" value="DnaD-like_sf"/>
</dbReference>
<dbReference type="AlphaFoldDB" id="A0A380KE47"/>
<feature type="region of interest" description="Disordered" evidence="2">
    <location>
        <begin position="229"/>
        <end position="264"/>
    </location>
</feature>
<dbReference type="Pfam" id="PF07261">
    <property type="entry name" value="DnaB_2"/>
    <property type="match status" value="1"/>
</dbReference>
<accession>A0A380KE47</accession>
<evidence type="ECO:0000259" key="3">
    <source>
        <dbReference type="Pfam" id="PF07261"/>
    </source>
</evidence>
<feature type="domain" description="DnaB/C C-terminal" evidence="3">
    <location>
        <begin position="177"/>
        <end position="232"/>
    </location>
</feature>
<keyword evidence="5" id="KW-1185">Reference proteome</keyword>
<dbReference type="Gene3D" id="1.10.10.630">
    <property type="entry name" value="DnaD domain-like"/>
    <property type="match status" value="1"/>
</dbReference>
<name>A0A380KE47_9STRE</name>
<gene>
    <name evidence="4" type="ORF">NCTC12224_01867</name>
</gene>
<dbReference type="PANTHER" id="PTHR37293:SF5">
    <property type="entry name" value="DNA REPLICATION PROTEIN"/>
    <property type="match status" value="1"/>
</dbReference>
<dbReference type="EMBL" id="UHFN01000007">
    <property type="protein sequence ID" value="SUN62406.1"/>
    <property type="molecule type" value="Genomic_DNA"/>
</dbReference>